<sequence length="99" mass="11248">MNLKRVNILRNEILAGTSFEEIKRKFVTLCVRFEIETELVCSGFFDVYGPKVVPAYKASNLASKEACSLIFGETCGELENELHEWDVDIPDFPTTQLTK</sequence>
<evidence type="ECO:0000313" key="2">
    <source>
        <dbReference type="Proteomes" id="UP001162162"/>
    </source>
</evidence>
<dbReference type="AlphaFoldDB" id="A0AAV8XN08"/>
<accession>A0AAV8XN08</accession>
<reference evidence="1" key="1">
    <citation type="journal article" date="2023" name="Insect Mol. Biol.">
        <title>Genome sequencing provides insights into the evolution of gene families encoding plant cell wall-degrading enzymes in longhorned beetles.</title>
        <authorList>
            <person name="Shin N.R."/>
            <person name="Okamura Y."/>
            <person name="Kirsch R."/>
            <person name="Pauchet Y."/>
        </authorList>
    </citation>
    <scope>NUCLEOTIDE SEQUENCE</scope>
    <source>
        <strain evidence="1">AMC_N1</strain>
    </source>
</reference>
<protein>
    <submittedName>
        <fullName evidence="1">Uncharacterized protein</fullName>
    </submittedName>
</protein>
<dbReference type="SUPFAM" id="SSF47862">
    <property type="entry name" value="Saposin"/>
    <property type="match status" value="1"/>
</dbReference>
<keyword evidence="2" id="KW-1185">Reference proteome</keyword>
<organism evidence="1 2">
    <name type="scientific">Aromia moschata</name>
    <dbReference type="NCBI Taxonomy" id="1265417"/>
    <lineage>
        <taxon>Eukaryota</taxon>
        <taxon>Metazoa</taxon>
        <taxon>Ecdysozoa</taxon>
        <taxon>Arthropoda</taxon>
        <taxon>Hexapoda</taxon>
        <taxon>Insecta</taxon>
        <taxon>Pterygota</taxon>
        <taxon>Neoptera</taxon>
        <taxon>Endopterygota</taxon>
        <taxon>Coleoptera</taxon>
        <taxon>Polyphaga</taxon>
        <taxon>Cucujiformia</taxon>
        <taxon>Chrysomeloidea</taxon>
        <taxon>Cerambycidae</taxon>
        <taxon>Cerambycinae</taxon>
        <taxon>Callichromatini</taxon>
        <taxon>Aromia</taxon>
    </lineage>
</organism>
<evidence type="ECO:0000313" key="1">
    <source>
        <dbReference type="EMBL" id="KAJ8939970.1"/>
    </source>
</evidence>
<name>A0AAV8XN08_9CUCU</name>
<proteinExistence type="predicted"/>
<comment type="caution">
    <text evidence="1">The sequence shown here is derived from an EMBL/GenBank/DDBJ whole genome shotgun (WGS) entry which is preliminary data.</text>
</comment>
<dbReference type="InterPro" id="IPR011001">
    <property type="entry name" value="Saposin-like"/>
</dbReference>
<dbReference type="Proteomes" id="UP001162162">
    <property type="component" value="Unassembled WGS sequence"/>
</dbReference>
<dbReference type="EMBL" id="JAPWTK010000457">
    <property type="protein sequence ID" value="KAJ8939970.1"/>
    <property type="molecule type" value="Genomic_DNA"/>
</dbReference>
<gene>
    <name evidence="1" type="ORF">NQ318_006151</name>
</gene>